<gene>
    <name evidence="2" type="ORF">DSM107014_13665</name>
</gene>
<name>A0A941GRB1_9CHRO</name>
<evidence type="ECO:0000259" key="1">
    <source>
        <dbReference type="Pfam" id="PF08670"/>
    </source>
</evidence>
<dbReference type="Proteomes" id="UP000767446">
    <property type="component" value="Unassembled WGS sequence"/>
</dbReference>
<dbReference type="AlphaFoldDB" id="A0A941GRB1"/>
<dbReference type="EMBL" id="JADQBC010000095">
    <property type="protein sequence ID" value="MBR8828924.1"/>
    <property type="molecule type" value="Genomic_DNA"/>
</dbReference>
<sequence length="155" mass="18219">MTQEIWKQQQIINWSQLLLNSYEKFLRHQLIERKGSREEQAQALFFAPVVVVSHGTEADPIFNYANQTALKLWEMNWEEFTQMPSRQSAEISIQEERKQLLEQAGQQNFIDNYRGVRIGSTGKRFLIEKAIVWNLVNIESKYCGQAATFSQWSFL</sequence>
<reference evidence="2" key="1">
    <citation type="submission" date="2021-02" db="EMBL/GenBank/DDBJ databases">
        <title>Metagenome analyses of Stigonema ocellatum DSM 106950, Chlorogloea purpurea SAG 13.99 and Gomphosphaeria aponina DSM 107014.</title>
        <authorList>
            <person name="Marter P."/>
            <person name="Huang S."/>
        </authorList>
    </citation>
    <scope>NUCLEOTIDE SEQUENCE</scope>
    <source>
        <strain evidence="2">JP213</strain>
    </source>
</reference>
<feature type="domain" description="MEKHLA" evidence="1">
    <location>
        <begin position="13"/>
        <end position="154"/>
    </location>
</feature>
<dbReference type="InterPro" id="IPR013978">
    <property type="entry name" value="MEKHLA"/>
</dbReference>
<organism evidence="2 3">
    <name type="scientific">Gomphosphaeria aponina SAG 52.96 = DSM 107014</name>
    <dbReference type="NCBI Taxonomy" id="1521640"/>
    <lineage>
        <taxon>Bacteria</taxon>
        <taxon>Bacillati</taxon>
        <taxon>Cyanobacteriota</taxon>
        <taxon>Cyanophyceae</taxon>
        <taxon>Oscillatoriophycideae</taxon>
        <taxon>Chroococcales</taxon>
        <taxon>Gomphosphaeriaceae</taxon>
        <taxon>Gomphosphaeria</taxon>
    </lineage>
</organism>
<comment type="caution">
    <text evidence="2">The sequence shown here is derived from an EMBL/GenBank/DDBJ whole genome shotgun (WGS) entry which is preliminary data.</text>
</comment>
<accession>A0A941GRB1</accession>
<proteinExistence type="predicted"/>
<evidence type="ECO:0000313" key="3">
    <source>
        <dbReference type="Proteomes" id="UP000767446"/>
    </source>
</evidence>
<dbReference type="Pfam" id="PF08670">
    <property type="entry name" value="MEKHLA"/>
    <property type="match status" value="1"/>
</dbReference>
<protein>
    <submittedName>
        <fullName evidence="2">MEKHLA domain-containing protein</fullName>
    </submittedName>
</protein>
<evidence type="ECO:0000313" key="2">
    <source>
        <dbReference type="EMBL" id="MBR8828924.1"/>
    </source>
</evidence>